<feature type="binding site" evidence="12">
    <location>
        <position position="251"/>
    </location>
    <ligand>
        <name>K(+)</name>
        <dbReference type="ChEBI" id="CHEBI:29103"/>
    </ligand>
</feature>
<dbReference type="CDD" id="cd01174">
    <property type="entry name" value="ribokinase"/>
    <property type="match status" value="1"/>
</dbReference>
<dbReference type="Proteomes" id="UP001232445">
    <property type="component" value="Unassembled WGS sequence"/>
</dbReference>
<feature type="binding site" evidence="12">
    <location>
        <begin position="43"/>
        <end position="47"/>
    </location>
    <ligand>
        <name>substrate</name>
    </ligand>
</feature>
<gene>
    <name evidence="12" type="primary">rbsK</name>
    <name evidence="15" type="ORF">J2S00_001498</name>
</gene>
<evidence type="ECO:0000256" key="2">
    <source>
        <dbReference type="ARBA" id="ARBA00012035"/>
    </source>
</evidence>
<keyword evidence="11 12" id="KW-0119">Carbohydrate metabolism</keyword>
<comment type="cofactor">
    <cofactor evidence="12">
        <name>Mg(2+)</name>
        <dbReference type="ChEBI" id="CHEBI:18420"/>
    </cofactor>
    <text evidence="12">Requires a divalent cation, most likely magnesium in vivo, as an electrophilic catalyst to aid phosphoryl group transfer. It is the chelate of the metal and the nucleotide that is the actual substrate.</text>
</comment>
<evidence type="ECO:0000256" key="1">
    <source>
        <dbReference type="ARBA" id="ARBA00005380"/>
    </source>
</evidence>
<feature type="binding site" evidence="12">
    <location>
        <position position="257"/>
    </location>
    <ligand>
        <name>substrate</name>
    </ligand>
</feature>
<comment type="function">
    <text evidence="12">Catalyzes the phosphorylation of ribose at O-5 in a reaction requiring ATP and magnesium. The resulting D-ribose-5-phosphate can then be used either for sythesis of nucleotides, histidine, and tryptophan, or as a component of the pentose phosphate pathway.</text>
</comment>
<evidence type="ECO:0000256" key="9">
    <source>
        <dbReference type="ARBA" id="ARBA00022842"/>
    </source>
</evidence>
<dbReference type="InterPro" id="IPR011611">
    <property type="entry name" value="PfkB_dom"/>
</dbReference>
<dbReference type="PRINTS" id="PR00990">
    <property type="entry name" value="RIBOKINASE"/>
</dbReference>
<keyword evidence="12" id="KW-0963">Cytoplasm</keyword>
<keyword evidence="4 12" id="KW-0808">Transferase</keyword>
<evidence type="ECO:0000256" key="11">
    <source>
        <dbReference type="ARBA" id="ARBA00023277"/>
    </source>
</evidence>
<comment type="activity regulation">
    <text evidence="12">Activated by a monovalent cation that binds near, but not in, the active site. The most likely occupant of the site in vivo is potassium. Ion binding induces a conformational change that may alter substrate affinity.</text>
</comment>
<dbReference type="InterPro" id="IPR029056">
    <property type="entry name" value="Ribokinase-like"/>
</dbReference>
<evidence type="ECO:0000256" key="4">
    <source>
        <dbReference type="ARBA" id="ARBA00022679"/>
    </source>
</evidence>
<dbReference type="InterPro" id="IPR017583">
    <property type="entry name" value="Tagatose/fructose_Pkinase"/>
</dbReference>
<keyword evidence="7 12" id="KW-0418">Kinase</keyword>
<comment type="similarity">
    <text evidence="1">Belongs to the carbohydrate kinase pfkB family.</text>
</comment>
<dbReference type="PANTHER" id="PTHR10584">
    <property type="entry name" value="SUGAR KINASE"/>
    <property type="match status" value="1"/>
</dbReference>
<keyword evidence="5 12" id="KW-0479">Metal-binding</keyword>
<comment type="subunit">
    <text evidence="12">Homodimer.</text>
</comment>
<evidence type="ECO:0000256" key="8">
    <source>
        <dbReference type="ARBA" id="ARBA00022840"/>
    </source>
</evidence>
<comment type="caution">
    <text evidence="12">Lacks conserved residue(s) required for the propagation of feature annotation.</text>
</comment>
<dbReference type="PIRSF" id="PIRSF000535">
    <property type="entry name" value="1PFK/6PFK/LacC"/>
    <property type="match status" value="1"/>
</dbReference>
<comment type="caution">
    <text evidence="15">The sequence shown here is derived from an EMBL/GenBank/DDBJ whole genome shotgun (WGS) entry which is preliminary data.</text>
</comment>
<evidence type="ECO:0000256" key="7">
    <source>
        <dbReference type="ARBA" id="ARBA00022777"/>
    </source>
</evidence>
<feature type="active site" description="Proton acceptor" evidence="12">
    <location>
        <position position="257"/>
    </location>
</feature>
<feature type="binding site" evidence="12">
    <location>
        <begin position="223"/>
        <end position="228"/>
    </location>
    <ligand>
        <name>ATP</name>
        <dbReference type="ChEBI" id="CHEBI:30616"/>
    </ligand>
</feature>
<protein>
    <recommendedName>
        <fullName evidence="3 12">Ribokinase</fullName>
        <shortName evidence="12">RK</shortName>
        <ecNumber evidence="2 12">2.7.1.15</ecNumber>
    </recommendedName>
</protein>
<feature type="binding site" evidence="12">
    <location>
        <begin position="15"/>
        <end position="17"/>
    </location>
    <ligand>
        <name>substrate</name>
    </ligand>
</feature>
<dbReference type="GO" id="GO:0004747">
    <property type="term" value="F:ribokinase activity"/>
    <property type="evidence" value="ECO:0007669"/>
    <property type="project" value="UniProtKB-EC"/>
</dbReference>
<feature type="binding site" evidence="12">
    <location>
        <position position="292"/>
    </location>
    <ligand>
        <name>K(+)</name>
        <dbReference type="ChEBI" id="CHEBI:29103"/>
    </ligand>
</feature>
<evidence type="ECO:0000256" key="5">
    <source>
        <dbReference type="ARBA" id="ARBA00022723"/>
    </source>
</evidence>
<dbReference type="EMBL" id="JAUSUQ010000004">
    <property type="protein sequence ID" value="MDQ0338712.1"/>
    <property type="molecule type" value="Genomic_DNA"/>
</dbReference>
<keyword evidence="9 12" id="KW-0460">Magnesium</keyword>
<keyword evidence="16" id="KW-1185">Reference proteome</keyword>
<evidence type="ECO:0000259" key="14">
    <source>
        <dbReference type="Pfam" id="PF00294"/>
    </source>
</evidence>
<reference evidence="15 16" key="1">
    <citation type="submission" date="2023-07" db="EMBL/GenBank/DDBJ databases">
        <title>Genomic Encyclopedia of Type Strains, Phase IV (KMG-IV): sequencing the most valuable type-strain genomes for metagenomic binning, comparative biology and taxonomic classification.</title>
        <authorList>
            <person name="Goeker M."/>
        </authorList>
    </citation>
    <scope>NUCLEOTIDE SEQUENCE [LARGE SCALE GENOMIC DNA]</scope>
    <source>
        <strain evidence="15 16">DSM 17740</strain>
    </source>
</reference>
<dbReference type="RefSeq" id="WP_307337509.1">
    <property type="nucleotide sequence ID" value="NZ_JAUSUQ010000004.1"/>
</dbReference>
<name>A0ABU0CRE0_9BACI</name>
<evidence type="ECO:0000256" key="3">
    <source>
        <dbReference type="ARBA" id="ARBA00016943"/>
    </source>
</evidence>
<comment type="subcellular location">
    <subcellularLocation>
        <location evidence="12">Cytoplasm</location>
    </subcellularLocation>
</comment>
<dbReference type="InterPro" id="IPR011877">
    <property type="entry name" value="Ribokinase"/>
</dbReference>
<feature type="domain" description="Carbohydrate kinase PfkB" evidence="14">
    <location>
        <begin position="7"/>
        <end position="300"/>
    </location>
</feature>
<evidence type="ECO:0000313" key="15">
    <source>
        <dbReference type="EMBL" id="MDQ0338712.1"/>
    </source>
</evidence>
<feature type="binding site" evidence="12">
    <location>
        <position position="290"/>
    </location>
    <ligand>
        <name>K(+)</name>
        <dbReference type="ChEBI" id="CHEBI:29103"/>
    </ligand>
</feature>
<comment type="catalytic activity">
    <reaction evidence="13">
        <text>D-tagatofuranose 6-phosphate + ATP = D-tagatofuranose 1,6-bisphosphate + ADP + H(+)</text>
        <dbReference type="Rhea" id="RHEA:12420"/>
        <dbReference type="ChEBI" id="CHEBI:15378"/>
        <dbReference type="ChEBI" id="CHEBI:30616"/>
        <dbReference type="ChEBI" id="CHEBI:58694"/>
        <dbReference type="ChEBI" id="CHEBI:58695"/>
        <dbReference type="ChEBI" id="CHEBI:456216"/>
        <dbReference type="EC" id="2.7.1.144"/>
    </reaction>
</comment>
<dbReference type="Gene3D" id="3.40.1190.20">
    <property type="match status" value="1"/>
</dbReference>
<comment type="pathway">
    <text evidence="13">Carbohydrate metabolism; D-tagatose 6-phosphate degradation; D-glyceraldehyde 3-phosphate and glycerone phosphate from D-tagatose 6-phosphate: step 1/2.</text>
</comment>
<evidence type="ECO:0000313" key="16">
    <source>
        <dbReference type="Proteomes" id="UP001232445"/>
    </source>
</evidence>
<dbReference type="InterPro" id="IPR002173">
    <property type="entry name" value="Carboh/pur_kinase_PfkB_CS"/>
</dbReference>
<comment type="similarity">
    <text evidence="12">Belongs to the carbohydrate kinase PfkB family. Ribokinase subfamily.</text>
</comment>
<comment type="catalytic activity">
    <reaction evidence="12">
        <text>D-ribose + ATP = D-ribose 5-phosphate + ADP + H(+)</text>
        <dbReference type="Rhea" id="RHEA:13697"/>
        <dbReference type="ChEBI" id="CHEBI:15378"/>
        <dbReference type="ChEBI" id="CHEBI:30616"/>
        <dbReference type="ChEBI" id="CHEBI:47013"/>
        <dbReference type="ChEBI" id="CHEBI:78346"/>
        <dbReference type="ChEBI" id="CHEBI:456216"/>
        <dbReference type="EC" id="2.7.1.15"/>
    </reaction>
</comment>
<dbReference type="InterPro" id="IPR002139">
    <property type="entry name" value="Ribo/fructo_kinase"/>
</dbReference>
<comment type="similarity">
    <text evidence="13">Belongs to the carbohydrate kinase PfkB family. LacC subfamily.</text>
</comment>
<keyword evidence="8 12" id="KW-0067">ATP-binding</keyword>
<keyword evidence="6 12" id="KW-0547">Nucleotide-binding</keyword>
<dbReference type="HAMAP" id="MF_01987">
    <property type="entry name" value="Ribokinase"/>
    <property type="match status" value="1"/>
</dbReference>
<dbReference type="PANTHER" id="PTHR10584:SF166">
    <property type="entry name" value="RIBOKINASE"/>
    <property type="match status" value="1"/>
</dbReference>
<dbReference type="EC" id="2.7.1.15" evidence="2 12"/>
<dbReference type="SUPFAM" id="SSF53613">
    <property type="entry name" value="Ribokinase-like"/>
    <property type="match status" value="1"/>
</dbReference>
<keyword evidence="10 12" id="KW-0630">Potassium</keyword>
<dbReference type="Pfam" id="PF00294">
    <property type="entry name" value="PfkB"/>
    <property type="match status" value="1"/>
</dbReference>
<feature type="binding site" evidence="12">
    <location>
        <position position="187"/>
    </location>
    <ligand>
        <name>ATP</name>
        <dbReference type="ChEBI" id="CHEBI:30616"/>
    </ligand>
</feature>
<feature type="binding site" evidence="12">
    <location>
        <position position="253"/>
    </location>
    <ligand>
        <name>K(+)</name>
        <dbReference type="ChEBI" id="CHEBI:29103"/>
    </ligand>
</feature>
<comment type="pathway">
    <text evidence="12">Carbohydrate metabolism; D-ribose degradation; D-ribose 5-phosphate from beta-D-ribopyranose: step 2/2.</text>
</comment>
<evidence type="ECO:0000256" key="12">
    <source>
        <dbReference type="HAMAP-Rule" id="MF_01987"/>
    </source>
</evidence>
<evidence type="ECO:0000256" key="10">
    <source>
        <dbReference type="ARBA" id="ARBA00022958"/>
    </source>
</evidence>
<proteinExistence type="inferred from homology"/>
<dbReference type="NCBIfam" id="TIGR02152">
    <property type="entry name" value="D_ribokin_bact"/>
    <property type="match status" value="1"/>
</dbReference>
<keyword evidence="13" id="KW-0423">Lactose metabolism</keyword>
<organism evidence="15 16">
    <name type="scientific">Caldalkalibacillus uzonensis</name>
    <dbReference type="NCBI Taxonomy" id="353224"/>
    <lineage>
        <taxon>Bacteria</taxon>
        <taxon>Bacillati</taxon>
        <taxon>Bacillota</taxon>
        <taxon>Bacilli</taxon>
        <taxon>Bacillales</taxon>
        <taxon>Bacillaceae</taxon>
        <taxon>Caldalkalibacillus</taxon>
    </lineage>
</organism>
<feature type="binding site" evidence="12">
    <location>
        <position position="143"/>
    </location>
    <ligand>
        <name>substrate</name>
    </ligand>
</feature>
<evidence type="ECO:0000256" key="13">
    <source>
        <dbReference type="PIRNR" id="PIRNR000535"/>
    </source>
</evidence>
<accession>A0ABU0CRE0</accession>
<evidence type="ECO:0000256" key="6">
    <source>
        <dbReference type="ARBA" id="ARBA00022741"/>
    </source>
</evidence>
<feature type="binding site" evidence="12">
    <location>
        <begin position="256"/>
        <end position="257"/>
    </location>
    <ligand>
        <name>ATP</name>
        <dbReference type="ChEBI" id="CHEBI:30616"/>
    </ligand>
</feature>
<feature type="binding site" evidence="12">
    <location>
        <position position="287"/>
    </location>
    <ligand>
        <name>K(+)</name>
        <dbReference type="ChEBI" id="CHEBI:29103"/>
    </ligand>
</feature>
<sequence>MSNKQGNIVVIGSVNMDLVAKTDRFPQPGETIIGHQFYQIPGGKGANQAVAAARLGAEVSFIGCVGDDLFGQQLSKGLDNEGINLSGLRTVEGVSSGLAHITLTDTDNTIIVIPGANAHCTPEHIAAHESLIAGADIVLMQLEIPLQTVQYAVQLAERHGIPVILNPAPAHPLPNELLQGVTYLTPNETELAFLAGGLAASTHSLQIQLQVLLNQGVKHVVATQGERGVLFGSQDSSYIHHQPAHPVQAIDTTGAGDAFNAGLAVALAEGNSLSESVTFASAVGALAVTKLGAQPGMPTRDEVMNFIKQKG</sequence>
<dbReference type="PROSITE" id="PS00584">
    <property type="entry name" value="PFKB_KINASES_2"/>
    <property type="match status" value="1"/>
</dbReference>